<evidence type="ECO:0000313" key="5">
    <source>
        <dbReference type="Proteomes" id="UP000006637"/>
    </source>
</evidence>
<dbReference type="GO" id="GO:0005829">
    <property type="term" value="C:cytosol"/>
    <property type="evidence" value="ECO:0007669"/>
    <property type="project" value="TreeGrafter"/>
</dbReference>
<dbReference type="GO" id="GO:0070402">
    <property type="term" value="F:NADPH binding"/>
    <property type="evidence" value="ECO:0007669"/>
    <property type="project" value="TreeGrafter"/>
</dbReference>
<keyword evidence="2" id="KW-0560">Oxidoreductase</keyword>
<evidence type="ECO:0000256" key="1">
    <source>
        <dbReference type="ARBA" id="ARBA00022857"/>
    </source>
</evidence>
<dbReference type="AlphaFoldDB" id="Q1ATF2"/>
<sequence>MKAILVREFGGPEVLEHVEVERPEPGEGQVLVEVRSAGVNYADAMRRRNRYLAPQSLPFVPGSEVAGVVAEAGPGVEGVSVGERVAALVGEGGYAEYALVPASGLIPVPEGLGFDEAAAIPLQGLTAYLVLRDSARLAEGETVLVHAAAGGVGYLAVQMARLLGARRVVATASSPEKLEVARSLGADVLIDYTEEGWPESTEEGWPERVREATGGRGADVILEMVGGDFPRKNLGCLAPSGRMVVYGSASGERSEVPLLELMRKQQTVSGFWLARYLSDPRLRGRTGEALREILSWLSSGRLRLNIGGRYPLAEAARAHADLEGRRTTGKLVLNP</sequence>
<dbReference type="InterPro" id="IPR011032">
    <property type="entry name" value="GroES-like_sf"/>
</dbReference>
<evidence type="ECO:0000256" key="2">
    <source>
        <dbReference type="ARBA" id="ARBA00023002"/>
    </source>
</evidence>
<dbReference type="InterPro" id="IPR002364">
    <property type="entry name" value="Quin_OxRdtase/zeta-crystal_CS"/>
</dbReference>
<protein>
    <submittedName>
        <fullName evidence="4">Alcohol dehydrogenase, zinc-binding protein</fullName>
    </submittedName>
</protein>
<dbReference type="EMBL" id="CP000386">
    <property type="protein sequence ID" value="ABG05326.1"/>
    <property type="molecule type" value="Genomic_DNA"/>
</dbReference>
<dbReference type="InterPro" id="IPR047618">
    <property type="entry name" value="QOR-like"/>
</dbReference>
<dbReference type="GO" id="GO:0003960">
    <property type="term" value="F:quinone reductase (NADPH) activity"/>
    <property type="evidence" value="ECO:0007669"/>
    <property type="project" value="InterPro"/>
</dbReference>
<dbReference type="CDD" id="cd05286">
    <property type="entry name" value="QOR2"/>
    <property type="match status" value="1"/>
</dbReference>
<dbReference type="Pfam" id="PF08240">
    <property type="entry name" value="ADH_N"/>
    <property type="match status" value="1"/>
</dbReference>
<dbReference type="eggNOG" id="COG0604">
    <property type="taxonomic scope" value="Bacteria"/>
</dbReference>
<dbReference type="Gene3D" id="3.40.50.720">
    <property type="entry name" value="NAD(P)-binding Rossmann-like Domain"/>
    <property type="match status" value="1"/>
</dbReference>
<dbReference type="GO" id="GO:0035925">
    <property type="term" value="F:mRNA 3'-UTR AU-rich region binding"/>
    <property type="evidence" value="ECO:0007669"/>
    <property type="project" value="TreeGrafter"/>
</dbReference>
<organism evidence="4 5">
    <name type="scientific">Rubrobacter xylanophilus (strain DSM 9941 / JCM 11954 / NBRC 16129 / PRD-1)</name>
    <dbReference type="NCBI Taxonomy" id="266117"/>
    <lineage>
        <taxon>Bacteria</taxon>
        <taxon>Bacillati</taxon>
        <taxon>Actinomycetota</taxon>
        <taxon>Rubrobacteria</taxon>
        <taxon>Rubrobacterales</taxon>
        <taxon>Rubrobacteraceae</taxon>
        <taxon>Rubrobacter</taxon>
    </lineage>
</organism>
<accession>Q1ATF2</accession>
<dbReference type="HOGENOM" id="CLU_026673_3_1_11"/>
<feature type="domain" description="Enoyl reductase (ER)" evidence="3">
    <location>
        <begin position="10"/>
        <end position="333"/>
    </location>
</feature>
<dbReference type="Pfam" id="PF00107">
    <property type="entry name" value="ADH_zinc_N"/>
    <property type="match status" value="1"/>
</dbReference>
<dbReference type="OrthoDB" id="9780520at2"/>
<reference evidence="4 5" key="1">
    <citation type="submission" date="2006-06" db="EMBL/GenBank/DDBJ databases">
        <title>Complete sequence of Rubrobacter xylanophilus DSM 9941.</title>
        <authorList>
            <consortium name="US DOE Joint Genome Institute"/>
            <person name="Copeland A."/>
            <person name="Lucas S."/>
            <person name="Lapidus A."/>
            <person name="Barry K."/>
            <person name="Detter J.C."/>
            <person name="Glavina del Rio T."/>
            <person name="Hammon N."/>
            <person name="Israni S."/>
            <person name="Dalin E."/>
            <person name="Tice H."/>
            <person name="Pitluck S."/>
            <person name="Munk A.C."/>
            <person name="Brettin T."/>
            <person name="Bruce D."/>
            <person name="Han C."/>
            <person name="Tapia R."/>
            <person name="Gilna P."/>
            <person name="Schmutz J."/>
            <person name="Larimer F."/>
            <person name="Land M."/>
            <person name="Hauser L."/>
            <person name="Kyrpides N."/>
            <person name="Lykidis A."/>
            <person name="da Costa M.S."/>
            <person name="Rainey F.A."/>
            <person name="Empadinhas N."/>
            <person name="Jolivet E."/>
            <person name="Battista J.R."/>
            <person name="Richardson P."/>
        </authorList>
    </citation>
    <scope>NUCLEOTIDE SEQUENCE [LARGE SCALE GENOMIC DNA]</scope>
    <source>
        <strain evidence="5">DSM 9941 / NBRC 16129 / PRD-1</strain>
    </source>
</reference>
<dbReference type="InterPro" id="IPR013149">
    <property type="entry name" value="ADH-like_C"/>
</dbReference>
<keyword evidence="5" id="KW-1185">Reference proteome</keyword>
<dbReference type="SUPFAM" id="SSF51735">
    <property type="entry name" value="NAD(P)-binding Rossmann-fold domains"/>
    <property type="match status" value="1"/>
</dbReference>
<dbReference type="SUPFAM" id="SSF50129">
    <property type="entry name" value="GroES-like"/>
    <property type="match status" value="1"/>
</dbReference>
<dbReference type="RefSeq" id="WP_011565339.1">
    <property type="nucleotide sequence ID" value="NC_008148.1"/>
</dbReference>
<dbReference type="Proteomes" id="UP000006637">
    <property type="component" value="Chromosome"/>
</dbReference>
<dbReference type="SMART" id="SM00829">
    <property type="entry name" value="PKS_ER"/>
    <property type="match status" value="1"/>
</dbReference>
<dbReference type="STRING" id="266117.Rxyl_2398"/>
<proteinExistence type="predicted"/>
<dbReference type="GO" id="GO:0008270">
    <property type="term" value="F:zinc ion binding"/>
    <property type="evidence" value="ECO:0007669"/>
    <property type="project" value="InterPro"/>
</dbReference>
<dbReference type="Gene3D" id="3.90.180.10">
    <property type="entry name" value="Medium-chain alcohol dehydrogenases, catalytic domain"/>
    <property type="match status" value="1"/>
</dbReference>
<dbReference type="PANTHER" id="PTHR48106">
    <property type="entry name" value="QUINONE OXIDOREDUCTASE PIG3-RELATED"/>
    <property type="match status" value="1"/>
</dbReference>
<evidence type="ECO:0000313" key="4">
    <source>
        <dbReference type="EMBL" id="ABG05326.1"/>
    </source>
</evidence>
<dbReference type="InterPro" id="IPR020843">
    <property type="entry name" value="ER"/>
</dbReference>
<dbReference type="InterPro" id="IPR013154">
    <property type="entry name" value="ADH-like_N"/>
</dbReference>
<keyword evidence="1" id="KW-0521">NADP</keyword>
<dbReference type="PANTHER" id="PTHR48106:SF13">
    <property type="entry name" value="QUINONE OXIDOREDUCTASE-RELATED"/>
    <property type="match status" value="1"/>
</dbReference>
<dbReference type="PROSITE" id="PS01162">
    <property type="entry name" value="QOR_ZETA_CRYSTAL"/>
    <property type="match status" value="1"/>
</dbReference>
<gene>
    <name evidence="4" type="ordered locus">Rxyl_2398</name>
</gene>
<dbReference type="KEGG" id="rxy:Rxyl_2398"/>
<dbReference type="PhylomeDB" id="Q1ATF2"/>
<evidence type="ECO:0000259" key="3">
    <source>
        <dbReference type="SMART" id="SM00829"/>
    </source>
</evidence>
<dbReference type="InterPro" id="IPR036291">
    <property type="entry name" value="NAD(P)-bd_dom_sf"/>
</dbReference>
<name>Q1ATF2_RUBXD</name>